<dbReference type="Proteomes" id="UP001212803">
    <property type="component" value="Chromosome"/>
</dbReference>
<protein>
    <recommendedName>
        <fullName evidence="5">DNA 3'-5' helicase</fullName>
        <ecNumber evidence="5">5.6.2.4</ecNumber>
    </recommendedName>
</protein>
<dbReference type="SUPFAM" id="SSF52540">
    <property type="entry name" value="P-loop containing nucleoside triphosphate hydrolases"/>
    <property type="match status" value="1"/>
</dbReference>
<dbReference type="Pfam" id="PF00270">
    <property type="entry name" value="DEAD"/>
    <property type="match status" value="1"/>
</dbReference>
<accession>A0ABY7M2V3</accession>
<dbReference type="PANTHER" id="PTHR13710:SF105">
    <property type="entry name" value="ATP-DEPENDENT DNA HELICASE Q1"/>
    <property type="match status" value="1"/>
</dbReference>
<evidence type="ECO:0000256" key="2">
    <source>
        <dbReference type="ARBA" id="ARBA00023125"/>
    </source>
</evidence>
<evidence type="ECO:0000256" key="5">
    <source>
        <dbReference type="ARBA" id="ARBA00034808"/>
    </source>
</evidence>
<proteinExistence type="inferred from homology"/>
<dbReference type="InterPro" id="IPR011545">
    <property type="entry name" value="DEAD/DEAH_box_helicase_dom"/>
</dbReference>
<keyword evidence="7" id="KW-0347">Helicase</keyword>
<dbReference type="EMBL" id="CP115149">
    <property type="protein sequence ID" value="WBL34727.1"/>
    <property type="molecule type" value="Genomic_DNA"/>
</dbReference>
<reference evidence="7 8" key="1">
    <citation type="journal article" date="2023" name="ISME J.">
        <title>Thermophilic Dehalococcoidia with unusual traits shed light on an unexpected past.</title>
        <authorList>
            <person name="Palmer M."/>
            <person name="Covington J.K."/>
            <person name="Zhou E.M."/>
            <person name="Thomas S.C."/>
            <person name="Habib N."/>
            <person name="Seymour C.O."/>
            <person name="Lai D."/>
            <person name="Johnston J."/>
            <person name="Hashimi A."/>
            <person name="Jiao J.Y."/>
            <person name="Muok A.R."/>
            <person name="Liu L."/>
            <person name="Xian W.D."/>
            <person name="Zhi X.Y."/>
            <person name="Li M.M."/>
            <person name="Silva L.P."/>
            <person name="Bowen B.P."/>
            <person name="Louie K."/>
            <person name="Briegel A."/>
            <person name="Pett-Ridge J."/>
            <person name="Weber P.K."/>
            <person name="Tocheva E.I."/>
            <person name="Woyke T."/>
            <person name="Northen T.R."/>
            <person name="Mayali X."/>
            <person name="Li W.J."/>
            <person name="Hedlund B.P."/>
        </authorList>
    </citation>
    <scope>NUCLEOTIDE SEQUENCE [LARGE SCALE GENOMIC DNA]</scope>
    <source>
        <strain evidence="7 8">YIM 72310</strain>
    </source>
</reference>
<keyword evidence="7" id="KW-0378">Hydrolase</keyword>
<evidence type="ECO:0000256" key="4">
    <source>
        <dbReference type="ARBA" id="ARBA00034617"/>
    </source>
</evidence>
<dbReference type="RefSeq" id="WP_270055256.1">
    <property type="nucleotide sequence ID" value="NZ_CP115149.1"/>
</dbReference>
<dbReference type="EC" id="5.6.2.4" evidence="5"/>
<keyword evidence="8" id="KW-1185">Reference proteome</keyword>
<keyword evidence="7" id="KW-0547">Nucleotide-binding</keyword>
<dbReference type="PANTHER" id="PTHR13710">
    <property type="entry name" value="DNA HELICASE RECQ FAMILY MEMBER"/>
    <property type="match status" value="1"/>
</dbReference>
<organism evidence="7 8">
    <name type="scientific">Tepidiforma flava</name>
    <dbReference type="NCBI Taxonomy" id="3004094"/>
    <lineage>
        <taxon>Bacteria</taxon>
        <taxon>Bacillati</taxon>
        <taxon>Chloroflexota</taxon>
        <taxon>Tepidiformia</taxon>
        <taxon>Tepidiformales</taxon>
        <taxon>Tepidiformaceae</taxon>
        <taxon>Tepidiforma</taxon>
    </lineage>
</organism>
<keyword evidence="2" id="KW-0238">DNA-binding</keyword>
<keyword evidence="7" id="KW-0067">ATP-binding</keyword>
<gene>
    <name evidence="7" type="ORF">O0235_07955</name>
</gene>
<feature type="domain" description="DEAD/DEAH-box helicase" evidence="6">
    <location>
        <begin position="25"/>
        <end position="60"/>
    </location>
</feature>
<evidence type="ECO:0000256" key="3">
    <source>
        <dbReference type="ARBA" id="ARBA00023235"/>
    </source>
</evidence>
<dbReference type="InterPro" id="IPR027417">
    <property type="entry name" value="P-loop_NTPase"/>
</dbReference>
<name>A0ABY7M2V3_9CHLR</name>
<dbReference type="GO" id="GO:0004386">
    <property type="term" value="F:helicase activity"/>
    <property type="evidence" value="ECO:0007669"/>
    <property type="project" value="UniProtKB-KW"/>
</dbReference>
<keyword evidence="3" id="KW-0413">Isomerase</keyword>
<comment type="catalytic activity">
    <reaction evidence="4">
        <text>Couples ATP hydrolysis with the unwinding of duplex DNA by translocating in the 3'-5' direction.</text>
        <dbReference type="EC" id="5.6.2.4"/>
    </reaction>
</comment>
<evidence type="ECO:0000259" key="6">
    <source>
        <dbReference type="Pfam" id="PF00270"/>
    </source>
</evidence>
<dbReference type="Gene3D" id="3.40.50.300">
    <property type="entry name" value="P-loop containing nucleotide triphosphate hydrolases"/>
    <property type="match status" value="1"/>
</dbReference>
<evidence type="ECO:0000256" key="1">
    <source>
        <dbReference type="ARBA" id="ARBA00005446"/>
    </source>
</evidence>
<sequence>MTATGAGIERARAVLREVFGYGSFRPGQEAVIADVLAGRDTLVVMPTGGGKSICYQVPALVLGEGLTLVVSCRCSR</sequence>
<comment type="similarity">
    <text evidence="1">Belongs to the helicase family. RecQ subfamily.</text>
</comment>
<evidence type="ECO:0000313" key="8">
    <source>
        <dbReference type="Proteomes" id="UP001212803"/>
    </source>
</evidence>
<evidence type="ECO:0000313" key="7">
    <source>
        <dbReference type="EMBL" id="WBL34727.1"/>
    </source>
</evidence>